<comment type="caution">
    <text evidence="1">The sequence shown here is derived from an EMBL/GenBank/DDBJ whole genome shotgun (WGS) entry which is preliminary data.</text>
</comment>
<dbReference type="AlphaFoldDB" id="A0A9P6GZW4"/>
<sequence>MDCIISPKNALILDKLMKTIKSNDLVIDTTSRILFQMVSDDKTKCCNLVFEDSFFISIKAKKKLMQISKPKFFIKKMKVLRMFTYDNVMVFEYEFEDYTYRHRFFIYETSIYHLVFNSSQSSPFDHNVLLEVLKQVHKEVRMEIKDGFAYLTNEENVIKFKCCDLSDVGFDVCLSSFKTILSTCKVFNEALLCWEGEDCPINLVFRSSNIQISYFLAV</sequence>
<reference evidence="1 2" key="1">
    <citation type="journal article" date="2020" name="Genome Biol. Evol.">
        <title>Comparative genomics of strictly vertically transmitted, feminizing microsporidia endosymbionts of amphipod crustaceans.</title>
        <authorList>
            <person name="Cormier A."/>
            <person name="Chebbi M.A."/>
            <person name="Giraud I."/>
            <person name="Wattier R."/>
            <person name="Teixeira M."/>
            <person name="Gilbert C."/>
            <person name="Rigaud T."/>
            <person name="Cordaux R."/>
        </authorList>
    </citation>
    <scope>NUCLEOTIDE SEQUENCE [LARGE SCALE GENOMIC DNA]</scope>
    <source>
        <strain evidence="1 2">Ou3-Ou53</strain>
    </source>
</reference>
<keyword evidence="2" id="KW-1185">Reference proteome</keyword>
<name>A0A9P6GZW4_9MICR</name>
<protein>
    <submittedName>
        <fullName evidence="1">Uncharacterized protein</fullName>
    </submittedName>
</protein>
<evidence type="ECO:0000313" key="1">
    <source>
        <dbReference type="EMBL" id="KAF9762222.1"/>
    </source>
</evidence>
<dbReference type="OrthoDB" id="2191577at2759"/>
<organism evidence="1 2">
    <name type="scientific">Nosema granulosis</name>
    <dbReference type="NCBI Taxonomy" id="83296"/>
    <lineage>
        <taxon>Eukaryota</taxon>
        <taxon>Fungi</taxon>
        <taxon>Fungi incertae sedis</taxon>
        <taxon>Microsporidia</taxon>
        <taxon>Nosematidae</taxon>
        <taxon>Nosema</taxon>
    </lineage>
</organism>
<gene>
    <name evidence="1" type="ORF">NGRA_2162</name>
</gene>
<evidence type="ECO:0000313" key="2">
    <source>
        <dbReference type="Proteomes" id="UP000740883"/>
    </source>
</evidence>
<proteinExistence type="predicted"/>
<dbReference type="EMBL" id="SBJO01000199">
    <property type="protein sequence ID" value="KAF9762222.1"/>
    <property type="molecule type" value="Genomic_DNA"/>
</dbReference>
<accession>A0A9P6GZW4</accession>
<dbReference type="Proteomes" id="UP000740883">
    <property type="component" value="Unassembled WGS sequence"/>
</dbReference>